<evidence type="ECO:0000313" key="4">
    <source>
        <dbReference type="Proteomes" id="UP000031056"/>
    </source>
</evidence>
<evidence type="ECO:0000256" key="1">
    <source>
        <dbReference type="SAM" id="Phobius"/>
    </source>
</evidence>
<proteinExistence type="predicted"/>
<comment type="caution">
    <text evidence="3">The sequence shown here is derived from an EMBL/GenBank/DDBJ whole genome shotgun (WGS) entry which is preliminary data.</text>
</comment>
<dbReference type="SMART" id="SM00563">
    <property type="entry name" value="PlsC"/>
    <property type="match status" value="1"/>
</dbReference>
<dbReference type="RefSeq" id="XP_014563753.1">
    <property type="nucleotide sequence ID" value="XM_014708267.1"/>
</dbReference>
<evidence type="ECO:0000313" key="3">
    <source>
        <dbReference type="EMBL" id="KHN69711.1"/>
    </source>
</evidence>
<dbReference type="InParanoid" id="A0A0B2UF78"/>
<dbReference type="GO" id="GO:0012505">
    <property type="term" value="C:endomembrane system"/>
    <property type="evidence" value="ECO:0007669"/>
    <property type="project" value="TreeGrafter"/>
</dbReference>
<evidence type="ECO:0000259" key="2">
    <source>
        <dbReference type="SMART" id="SM00563"/>
    </source>
</evidence>
<protein>
    <submittedName>
        <fullName evidence="3">Lysophospholipid acyltransferase</fullName>
    </submittedName>
</protein>
<name>A0A0B2UF78_9MICR</name>
<gene>
    <name evidence="3" type="ORF">M896_051200</name>
</gene>
<feature type="transmembrane region" description="Helical" evidence="1">
    <location>
        <begin position="332"/>
        <end position="353"/>
    </location>
</feature>
<dbReference type="AlphaFoldDB" id="A0A0B2UF78"/>
<sequence length="354" mass="41621">MIRKLWNILSLVAIMTVYFSYITATCGLIFVIDLVMPRCLSRDAIVKTAKVAWLSLTKTALHGYFPGKVFIRYDTAILDNKRNVVISNHLTEYDWLFISCVMHYFERFGDMYIILKMSLKDIPLLGYGMRFFEFIFLNRRLSKDKELIMSGASNLKKKTRYDLLLFPEGTYIDKVSHEKSHKWAQKGSTTVDGHAFDPEEVILPRTTGFDILRAGMKDDMNGILDITIIGNPYAKYPNDVYSYTEVLVNKSCMVNFVFFLDYIPNNDDMDSKEFLLKRFERKEKMITQYKEIKGCDRIESMDEFRKIADMLCDTRVEYKDIEIDLSSRWGPLFYAMFVFVWMMIAGWLAKWIWK</sequence>
<accession>A0A0B2UF78</accession>
<dbReference type="PANTHER" id="PTHR10983:SF16">
    <property type="entry name" value="LYSOCARDIOLIPIN ACYLTRANSFERASE 1"/>
    <property type="match status" value="1"/>
</dbReference>
<keyword evidence="1" id="KW-0812">Transmembrane</keyword>
<dbReference type="GO" id="GO:0016746">
    <property type="term" value="F:acyltransferase activity"/>
    <property type="evidence" value="ECO:0007669"/>
    <property type="project" value="UniProtKB-KW"/>
</dbReference>
<dbReference type="InterPro" id="IPR002123">
    <property type="entry name" value="Plipid/glycerol_acylTrfase"/>
</dbReference>
<dbReference type="OrthoDB" id="189226at2759"/>
<dbReference type="SUPFAM" id="SSF69593">
    <property type="entry name" value="Glycerol-3-phosphate (1)-acyltransferase"/>
    <property type="match status" value="1"/>
</dbReference>
<keyword evidence="1" id="KW-0472">Membrane</keyword>
<dbReference type="Proteomes" id="UP000031056">
    <property type="component" value="Unassembled WGS sequence"/>
</dbReference>
<keyword evidence="1" id="KW-1133">Transmembrane helix</keyword>
<dbReference type="GeneID" id="26261773"/>
<dbReference type="VEuPathDB" id="MicrosporidiaDB:M896_051200"/>
<feature type="domain" description="Phospholipid/glycerol acyltransferase" evidence="2">
    <location>
        <begin position="83"/>
        <end position="210"/>
    </location>
</feature>
<dbReference type="Pfam" id="PF01553">
    <property type="entry name" value="Acyltransferase"/>
    <property type="match status" value="1"/>
</dbReference>
<dbReference type="FunCoup" id="A0A0B2UF78">
    <property type="interactions" value="75"/>
</dbReference>
<dbReference type="EMBL" id="JOKQ01000005">
    <property type="protein sequence ID" value="KHN69711.1"/>
    <property type="molecule type" value="Genomic_DNA"/>
</dbReference>
<keyword evidence="3" id="KW-0012">Acyltransferase</keyword>
<dbReference type="HOGENOM" id="CLU_041302_0_0_1"/>
<dbReference type="CDD" id="cd07990">
    <property type="entry name" value="LPLAT_LCLAT1-like"/>
    <property type="match status" value="1"/>
</dbReference>
<keyword evidence="4" id="KW-1185">Reference proteome</keyword>
<keyword evidence="3" id="KW-0808">Transferase</keyword>
<dbReference type="PANTHER" id="PTHR10983">
    <property type="entry name" value="1-ACYLGLYCEROL-3-PHOSPHATE ACYLTRANSFERASE-RELATED"/>
    <property type="match status" value="1"/>
</dbReference>
<feature type="transmembrane region" description="Helical" evidence="1">
    <location>
        <begin position="6"/>
        <end position="32"/>
    </location>
</feature>
<dbReference type="STRING" id="1354746.A0A0B2UF78"/>
<organism evidence="3 4">
    <name type="scientific">Ordospora colligata OC4</name>
    <dbReference type="NCBI Taxonomy" id="1354746"/>
    <lineage>
        <taxon>Eukaryota</taxon>
        <taxon>Fungi</taxon>
        <taxon>Fungi incertae sedis</taxon>
        <taxon>Microsporidia</taxon>
        <taxon>Ordosporidae</taxon>
        <taxon>Ordospora</taxon>
    </lineage>
</organism>
<reference evidence="3 4" key="1">
    <citation type="journal article" date="2014" name="MBio">
        <title>The Ordospora colligata genome; evolution of extreme reduction in microsporidia and host-to-parasite horizontal gene transfer.</title>
        <authorList>
            <person name="Pombert J.-F."/>
            <person name="Haag K.L."/>
            <person name="Beidas S."/>
            <person name="Ebert D."/>
            <person name="Keeling P.J."/>
        </authorList>
    </citation>
    <scope>NUCLEOTIDE SEQUENCE [LARGE SCALE GENOMIC DNA]</scope>
    <source>
        <strain evidence="3 4">OC4</strain>
    </source>
</reference>